<dbReference type="InterPro" id="IPR011057">
    <property type="entry name" value="Mss4-like_sf"/>
</dbReference>
<dbReference type="SUPFAM" id="SSF51316">
    <property type="entry name" value="Mss4-like"/>
    <property type="match status" value="1"/>
</dbReference>
<dbReference type="PROSITE" id="PS51891">
    <property type="entry name" value="CENP_V_GFA"/>
    <property type="match status" value="1"/>
</dbReference>
<dbReference type="RefSeq" id="WP_144217140.1">
    <property type="nucleotide sequence ID" value="NZ_CP032664.1"/>
</dbReference>
<evidence type="ECO:0000259" key="5">
    <source>
        <dbReference type="PROSITE" id="PS51891"/>
    </source>
</evidence>
<dbReference type="Pfam" id="PF04828">
    <property type="entry name" value="GFA"/>
    <property type="match status" value="1"/>
</dbReference>
<dbReference type="InterPro" id="IPR006913">
    <property type="entry name" value="CENP-V/GFA"/>
</dbReference>
<comment type="similarity">
    <text evidence="1">Belongs to the Gfa family.</text>
</comment>
<protein>
    <submittedName>
        <fullName evidence="6">GFA family protein</fullName>
    </submittedName>
</protein>
<organism evidence="6">
    <name type="scientific">Shewanella algae</name>
    <dbReference type="NCBI Taxonomy" id="38313"/>
    <lineage>
        <taxon>Bacteria</taxon>
        <taxon>Pseudomonadati</taxon>
        <taxon>Pseudomonadota</taxon>
        <taxon>Gammaproteobacteria</taxon>
        <taxon>Alteromonadales</taxon>
        <taxon>Shewanellaceae</taxon>
        <taxon>Shewanella</taxon>
    </lineage>
</organism>
<gene>
    <name evidence="6" type="ORF">D7032_09015</name>
</gene>
<evidence type="ECO:0000256" key="2">
    <source>
        <dbReference type="ARBA" id="ARBA00022723"/>
    </source>
</evidence>
<keyword evidence="2" id="KW-0479">Metal-binding</keyword>
<feature type="domain" description="CENP-V/GFA" evidence="5">
    <location>
        <begin position="4"/>
        <end position="120"/>
    </location>
</feature>
<dbReference type="EMBL" id="CP032664">
    <property type="protein sequence ID" value="QQO83386.1"/>
    <property type="molecule type" value="Genomic_DNA"/>
</dbReference>
<sequence>MKLYRGSCLCGKVRFEISAELQQFFLCHCSRCRKDSGSAHSANLFSDSAELTWLSGQDAITAFTLPGTRHSRHFCAVCGSALPKAVKGSHLLQIPAGSLDDEPGLTPQAHIFCQTRAAWDSELGTVPQCADKPDI</sequence>
<reference evidence="6" key="1">
    <citation type="submission" date="2018-09" db="EMBL/GenBank/DDBJ databases">
        <title>Genome sequencing and analysis.</title>
        <authorList>
            <person name="Huang Y.-T."/>
        </authorList>
    </citation>
    <scope>NUCLEOTIDE SEQUENCE</scope>
    <source>
        <strain evidence="6">HIDE</strain>
    </source>
</reference>
<dbReference type="GO" id="GO:0046872">
    <property type="term" value="F:metal ion binding"/>
    <property type="evidence" value="ECO:0007669"/>
    <property type="project" value="UniProtKB-KW"/>
</dbReference>
<keyword evidence="3" id="KW-0862">Zinc</keyword>
<name>A0A7T8EBL4_9GAMM</name>
<dbReference type="PANTHER" id="PTHR33337:SF40">
    <property type="entry name" value="CENP-V_GFA DOMAIN-CONTAINING PROTEIN-RELATED"/>
    <property type="match status" value="1"/>
</dbReference>
<evidence type="ECO:0000313" key="6">
    <source>
        <dbReference type="EMBL" id="QQO83386.1"/>
    </source>
</evidence>
<evidence type="ECO:0000256" key="3">
    <source>
        <dbReference type="ARBA" id="ARBA00022833"/>
    </source>
</evidence>
<accession>A0A7T8EBL4</accession>
<keyword evidence="4" id="KW-0456">Lyase</keyword>
<dbReference type="GO" id="GO:0016846">
    <property type="term" value="F:carbon-sulfur lyase activity"/>
    <property type="evidence" value="ECO:0007669"/>
    <property type="project" value="InterPro"/>
</dbReference>
<proteinExistence type="inferred from homology"/>
<dbReference type="AlphaFoldDB" id="A0A7T8EBL4"/>
<dbReference type="Gene3D" id="3.90.1590.10">
    <property type="entry name" value="glutathione-dependent formaldehyde- activating enzyme (gfa)"/>
    <property type="match status" value="1"/>
</dbReference>
<evidence type="ECO:0000256" key="4">
    <source>
        <dbReference type="ARBA" id="ARBA00023239"/>
    </source>
</evidence>
<evidence type="ECO:0000256" key="1">
    <source>
        <dbReference type="ARBA" id="ARBA00005495"/>
    </source>
</evidence>
<dbReference type="PANTHER" id="PTHR33337">
    <property type="entry name" value="GFA DOMAIN-CONTAINING PROTEIN"/>
    <property type="match status" value="1"/>
</dbReference>